<dbReference type="AlphaFoldDB" id="A0A6P3WUG1"/>
<dbReference type="SUPFAM" id="SSF52087">
    <property type="entry name" value="CRAL/TRIO domain"/>
    <property type="match status" value="1"/>
</dbReference>
<dbReference type="KEGG" id="dqu:106741739"/>
<dbReference type="PANTHER" id="PTHR10174">
    <property type="entry name" value="ALPHA-TOCOPHEROL TRANSFER PROTEIN-RELATED"/>
    <property type="match status" value="1"/>
</dbReference>
<dbReference type="PROSITE" id="PS50191">
    <property type="entry name" value="CRAL_TRIO"/>
    <property type="match status" value="1"/>
</dbReference>
<dbReference type="CDD" id="cd00170">
    <property type="entry name" value="SEC14"/>
    <property type="match status" value="1"/>
</dbReference>
<dbReference type="GO" id="GO:1902936">
    <property type="term" value="F:phosphatidylinositol bisphosphate binding"/>
    <property type="evidence" value="ECO:0007669"/>
    <property type="project" value="TreeGrafter"/>
</dbReference>
<feature type="compositionally biased region" description="Basic and acidic residues" evidence="1">
    <location>
        <begin position="12"/>
        <end position="23"/>
    </location>
</feature>
<evidence type="ECO:0000313" key="4">
    <source>
        <dbReference type="RefSeq" id="XP_014469502.1"/>
    </source>
</evidence>
<dbReference type="GO" id="GO:0016020">
    <property type="term" value="C:membrane"/>
    <property type="evidence" value="ECO:0007669"/>
    <property type="project" value="TreeGrafter"/>
</dbReference>
<dbReference type="Proteomes" id="UP000515204">
    <property type="component" value="Unplaced"/>
</dbReference>
<evidence type="ECO:0000313" key="3">
    <source>
        <dbReference type="Proteomes" id="UP000515204"/>
    </source>
</evidence>
<dbReference type="InterPro" id="IPR001251">
    <property type="entry name" value="CRAL-TRIO_dom"/>
</dbReference>
<reference evidence="4" key="1">
    <citation type="submission" date="2025-08" db="UniProtKB">
        <authorList>
            <consortium name="RefSeq"/>
        </authorList>
    </citation>
    <scope>IDENTIFICATION</scope>
</reference>
<accession>A0A6P3WUG1</accession>
<name>A0A6P3WUG1_DINQU</name>
<gene>
    <name evidence="4" type="primary">LOC106741739</name>
</gene>
<keyword evidence="3" id="KW-1185">Reference proteome</keyword>
<dbReference type="InterPro" id="IPR036273">
    <property type="entry name" value="CRAL/TRIO_N_dom_sf"/>
</dbReference>
<dbReference type="PRINTS" id="PR00180">
    <property type="entry name" value="CRETINALDHBP"/>
</dbReference>
<feature type="region of interest" description="Disordered" evidence="1">
    <location>
        <begin position="1"/>
        <end position="23"/>
    </location>
</feature>
<dbReference type="OrthoDB" id="6682367at2759"/>
<proteinExistence type="predicted"/>
<sequence length="311" mass="36341">MTLLPPTPAQQKRIDEQLPPDPEMRKQDIRAIREWLSKQPHLPNHMDNGRLERFLYGCKNSVERCKLILERYFSVRTSLPEFFAVRDPLSRDIQDCCDAIDFFVLPSLSDEGYRVTVLRVRDTNPEKFSIQTIARRILMVLDVRLTEETCLSNIMIIDFQGFHTIHFAKCFPTQSNVRRAMLAVQDSMPFRLFSVHFLHAPSSITSILNIFYPLLKEKLIHKFHVHNGGGEELYAYMNKDILPNEWGGKAGTLRELNDAWREKIEKNRDWFLKEEKFSRTDESARLPDSKPSSLLMELEGIQGTFRKLNID</sequence>
<dbReference type="PANTHER" id="PTHR10174:SF224">
    <property type="entry name" value="RETINOL-BINDING PROTEIN PINTA"/>
    <property type="match status" value="1"/>
</dbReference>
<dbReference type="Pfam" id="PF00650">
    <property type="entry name" value="CRAL_TRIO"/>
    <property type="match status" value="1"/>
</dbReference>
<organism evidence="3 4">
    <name type="scientific">Dinoponera quadriceps</name>
    <name type="common">South American ant</name>
    <dbReference type="NCBI Taxonomy" id="609295"/>
    <lineage>
        <taxon>Eukaryota</taxon>
        <taxon>Metazoa</taxon>
        <taxon>Ecdysozoa</taxon>
        <taxon>Arthropoda</taxon>
        <taxon>Hexapoda</taxon>
        <taxon>Insecta</taxon>
        <taxon>Pterygota</taxon>
        <taxon>Neoptera</taxon>
        <taxon>Endopterygota</taxon>
        <taxon>Hymenoptera</taxon>
        <taxon>Apocrita</taxon>
        <taxon>Aculeata</taxon>
        <taxon>Formicoidea</taxon>
        <taxon>Formicidae</taxon>
        <taxon>Ponerinae</taxon>
        <taxon>Ponerini</taxon>
        <taxon>Dinoponera</taxon>
    </lineage>
</organism>
<evidence type="ECO:0000256" key="1">
    <source>
        <dbReference type="SAM" id="MobiDB-lite"/>
    </source>
</evidence>
<protein>
    <submittedName>
        <fullName evidence="4">Alpha-tocopherol transfer protein-like</fullName>
    </submittedName>
</protein>
<feature type="domain" description="CRAL-TRIO" evidence="2">
    <location>
        <begin position="104"/>
        <end position="254"/>
    </location>
</feature>
<dbReference type="SUPFAM" id="SSF46938">
    <property type="entry name" value="CRAL/TRIO N-terminal domain"/>
    <property type="match status" value="1"/>
</dbReference>
<dbReference type="InterPro" id="IPR036865">
    <property type="entry name" value="CRAL-TRIO_dom_sf"/>
</dbReference>
<dbReference type="RefSeq" id="XP_014469502.1">
    <property type="nucleotide sequence ID" value="XM_014614016.1"/>
</dbReference>
<dbReference type="GeneID" id="106741739"/>
<dbReference type="Gene3D" id="1.20.5.1200">
    <property type="entry name" value="Alpha-tocopherol transfer"/>
    <property type="match status" value="1"/>
</dbReference>
<evidence type="ECO:0000259" key="2">
    <source>
        <dbReference type="PROSITE" id="PS50191"/>
    </source>
</evidence>
<dbReference type="Gene3D" id="3.40.525.10">
    <property type="entry name" value="CRAL-TRIO lipid binding domain"/>
    <property type="match status" value="1"/>
</dbReference>
<dbReference type="SMART" id="SM00516">
    <property type="entry name" value="SEC14"/>
    <property type="match status" value="1"/>
</dbReference>